<evidence type="ECO:0000256" key="1">
    <source>
        <dbReference type="SAM" id="MobiDB-lite"/>
    </source>
</evidence>
<keyword evidence="2" id="KW-0732">Signal</keyword>
<protein>
    <recommendedName>
        <fullName evidence="5">Pentapeptide MXKDX repeat protein</fullName>
    </recommendedName>
</protein>
<evidence type="ECO:0008006" key="5">
    <source>
        <dbReference type="Google" id="ProtNLM"/>
    </source>
</evidence>
<evidence type="ECO:0000313" key="4">
    <source>
        <dbReference type="Proteomes" id="UP001139450"/>
    </source>
</evidence>
<feature type="region of interest" description="Disordered" evidence="1">
    <location>
        <begin position="37"/>
        <end position="58"/>
    </location>
</feature>
<name>A0A9X2BBH0_9SPHI</name>
<gene>
    <name evidence="3" type="ORF">MUY27_00920</name>
</gene>
<evidence type="ECO:0000256" key="2">
    <source>
        <dbReference type="SAM" id="SignalP"/>
    </source>
</evidence>
<keyword evidence="4" id="KW-1185">Reference proteome</keyword>
<dbReference type="AlphaFoldDB" id="A0A9X2BBH0"/>
<reference evidence="3" key="1">
    <citation type="submission" date="2022-04" db="EMBL/GenBank/DDBJ databases">
        <title>Mucilaginibacter sp. RS28 isolated from freshwater.</title>
        <authorList>
            <person name="Ko S.-R."/>
        </authorList>
    </citation>
    <scope>NUCLEOTIDE SEQUENCE</scope>
    <source>
        <strain evidence="3">RS28</strain>
    </source>
</reference>
<feature type="compositionally biased region" description="Basic residues" evidence="1">
    <location>
        <begin position="37"/>
        <end position="50"/>
    </location>
</feature>
<dbReference type="RefSeq" id="WP_245128082.1">
    <property type="nucleotide sequence ID" value="NZ_JALJEJ010000001.1"/>
</dbReference>
<dbReference type="Proteomes" id="UP001139450">
    <property type="component" value="Unassembled WGS sequence"/>
</dbReference>
<feature type="chain" id="PRO_5040946168" description="Pentapeptide MXKDX repeat protein" evidence="2">
    <location>
        <begin position="21"/>
        <end position="58"/>
    </location>
</feature>
<comment type="caution">
    <text evidence="3">The sequence shown here is derived from an EMBL/GenBank/DDBJ whole genome shotgun (WGS) entry which is preliminary data.</text>
</comment>
<dbReference type="EMBL" id="JALJEJ010000001">
    <property type="protein sequence ID" value="MCJ8208248.1"/>
    <property type="molecule type" value="Genomic_DNA"/>
</dbReference>
<proteinExistence type="predicted"/>
<evidence type="ECO:0000313" key="3">
    <source>
        <dbReference type="EMBL" id="MCJ8208248.1"/>
    </source>
</evidence>
<accession>A0A9X2BBH0</accession>
<sequence>MKKIICLLAVAAIGFSSVVAAPVKAFQTDTAKVKVKHKAHKTKIKKKRAVVKKDSSKM</sequence>
<feature type="signal peptide" evidence="2">
    <location>
        <begin position="1"/>
        <end position="20"/>
    </location>
</feature>
<organism evidence="3 4">
    <name type="scientific">Mucilaginibacter straminoryzae</name>
    <dbReference type="NCBI Taxonomy" id="2932774"/>
    <lineage>
        <taxon>Bacteria</taxon>
        <taxon>Pseudomonadati</taxon>
        <taxon>Bacteroidota</taxon>
        <taxon>Sphingobacteriia</taxon>
        <taxon>Sphingobacteriales</taxon>
        <taxon>Sphingobacteriaceae</taxon>
        <taxon>Mucilaginibacter</taxon>
    </lineage>
</organism>